<organism evidence="4 5">
    <name type="scientific">Melipona bicolor</name>
    <dbReference type="NCBI Taxonomy" id="60889"/>
    <lineage>
        <taxon>Eukaryota</taxon>
        <taxon>Metazoa</taxon>
        <taxon>Ecdysozoa</taxon>
        <taxon>Arthropoda</taxon>
        <taxon>Hexapoda</taxon>
        <taxon>Insecta</taxon>
        <taxon>Pterygota</taxon>
        <taxon>Neoptera</taxon>
        <taxon>Endopterygota</taxon>
        <taxon>Hymenoptera</taxon>
        <taxon>Apocrita</taxon>
        <taxon>Aculeata</taxon>
        <taxon>Apoidea</taxon>
        <taxon>Anthophila</taxon>
        <taxon>Apidae</taxon>
        <taxon>Melipona</taxon>
    </lineage>
</organism>
<dbReference type="EMBL" id="JAHYIQ010000011">
    <property type="protein sequence ID" value="KAK1128122.1"/>
    <property type="molecule type" value="Genomic_DNA"/>
</dbReference>
<comment type="cofactor">
    <cofactor evidence="2">
        <name>Zn(2+)</name>
        <dbReference type="ChEBI" id="CHEBI:29105"/>
    </cofactor>
    <text evidence="2">Binds 2 Zn(2+) ions.</text>
</comment>
<sequence length="227" mass="24623">MVTAGVPRAWATHGGEDVPVFAIGPLASVLFSGSVDQSYIPHAISYASCLGHYASRCSRDSSSSNDTMSAPISCPSAEPNSAAISSDVMNDQARNPPTKSAASLEPVGSRDELMPVRASSGKWFSVTFDLKPFDLFHRELSFPANPPGWRRQQNLAAPGRARARRSEAVQGTICDDNDYPTAARGTLPTFKAFTESKWGLQVLRDEDTSSEIREEFPRTDRLGSRLD</sequence>
<evidence type="ECO:0000256" key="2">
    <source>
        <dbReference type="PIRSR" id="PIRSR601952-2"/>
    </source>
</evidence>
<feature type="binding site" evidence="2">
    <location>
        <position position="13"/>
    </location>
    <ligand>
        <name>Zn(2+)</name>
        <dbReference type="ChEBI" id="CHEBI:29105"/>
        <label>2</label>
    </ligand>
</feature>
<accession>A0AA40FZ97</accession>
<evidence type="ECO:0000256" key="3">
    <source>
        <dbReference type="SAM" id="MobiDB-lite"/>
    </source>
</evidence>
<dbReference type="PANTHER" id="PTHR11596">
    <property type="entry name" value="ALKALINE PHOSPHATASE"/>
    <property type="match status" value="1"/>
</dbReference>
<dbReference type="PANTHER" id="PTHR11596:SF91">
    <property type="entry name" value="ALKALINE PHOSPHATASE-RELATED"/>
    <property type="match status" value="1"/>
</dbReference>
<dbReference type="Proteomes" id="UP001177670">
    <property type="component" value="Unassembled WGS sequence"/>
</dbReference>
<reference evidence="4" key="1">
    <citation type="submission" date="2021-10" db="EMBL/GenBank/DDBJ databases">
        <title>Melipona bicolor Genome sequencing and assembly.</title>
        <authorList>
            <person name="Araujo N.S."/>
            <person name="Arias M.C."/>
        </authorList>
    </citation>
    <scope>NUCLEOTIDE SEQUENCE</scope>
    <source>
        <strain evidence="4">USP_2M_L1-L4_2017</strain>
        <tissue evidence="4">Whole body</tissue>
    </source>
</reference>
<protein>
    <recommendedName>
        <fullName evidence="1">alkaline phosphatase</fullName>
        <ecNumber evidence="1">3.1.3.1</ecNumber>
    </recommendedName>
</protein>
<keyword evidence="5" id="KW-1185">Reference proteome</keyword>
<keyword evidence="2" id="KW-0479">Metal-binding</keyword>
<evidence type="ECO:0000256" key="1">
    <source>
        <dbReference type="ARBA" id="ARBA00012647"/>
    </source>
</evidence>
<evidence type="ECO:0000313" key="4">
    <source>
        <dbReference type="EMBL" id="KAK1128122.1"/>
    </source>
</evidence>
<dbReference type="EC" id="3.1.3.1" evidence="1"/>
<dbReference type="SUPFAM" id="SSF53649">
    <property type="entry name" value="Alkaline phosphatase-like"/>
    <property type="match status" value="1"/>
</dbReference>
<dbReference type="InterPro" id="IPR017850">
    <property type="entry name" value="Alkaline_phosphatase_core_sf"/>
</dbReference>
<evidence type="ECO:0000313" key="5">
    <source>
        <dbReference type="Proteomes" id="UP001177670"/>
    </source>
</evidence>
<dbReference type="Pfam" id="PF00245">
    <property type="entry name" value="Alk_phosphatase"/>
    <property type="match status" value="1"/>
</dbReference>
<name>A0AA40FZ97_9HYME</name>
<feature type="region of interest" description="Disordered" evidence="3">
    <location>
        <begin position="60"/>
        <end position="82"/>
    </location>
</feature>
<dbReference type="InterPro" id="IPR001952">
    <property type="entry name" value="Alkaline_phosphatase"/>
</dbReference>
<dbReference type="GO" id="GO:0046872">
    <property type="term" value="F:metal ion binding"/>
    <property type="evidence" value="ECO:0007669"/>
    <property type="project" value="UniProtKB-KW"/>
</dbReference>
<proteinExistence type="predicted"/>
<feature type="compositionally biased region" description="Polar residues" evidence="3">
    <location>
        <begin position="89"/>
        <end position="101"/>
    </location>
</feature>
<keyword evidence="2" id="KW-0862">Zinc</keyword>
<feature type="region of interest" description="Disordered" evidence="3">
    <location>
        <begin position="89"/>
        <end position="108"/>
    </location>
</feature>
<gene>
    <name evidence="4" type="ORF">K0M31_003607</name>
</gene>
<feature type="region of interest" description="Disordered" evidence="3">
    <location>
        <begin position="207"/>
        <end position="227"/>
    </location>
</feature>
<dbReference type="GO" id="GO:0004035">
    <property type="term" value="F:alkaline phosphatase activity"/>
    <property type="evidence" value="ECO:0007669"/>
    <property type="project" value="UniProtKB-EC"/>
</dbReference>
<dbReference type="Gene3D" id="3.40.720.10">
    <property type="entry name" value="Alkaline Phosphatase, subunit A"/>
    <property type="match status" value="1"/>
</dbReference>
<comment type="caution">
    <text evidence="4">The sequence shown here is derived from an EMBL/GenBank/DDBJ whole genome shotgun (WGS) entry which is preliminary data.</text>
</comment>
<dbReference type="AlphaFoldDB" id="A0AA40FZ97"/>